<dbReference type="OrthoDB" id="4487519at2759"/>
<evidence type="ECO:0000313" key="2">
    <source>
        <dbReference type="Proteomes" id="UP000248340"/>
    </source>
</evidence>
<dbReference type="GeneID" id="37142624"/>
<dbReference type="AlphaFoldDB" id="A0A319CAB4"/>
<gene>
    <name evidence="1" type="ORF">BO82DRAFT_413534</name>
</gene>
<dbReference type="VEuPathDB" id="FungiDB:BO82DRAFT_413534"/>
<organism evidence="1 2">
    <name type="scientific">Aspergillus uvarum CBS 121591</name>
    <dbReference type="NCBI Taxonomy" id="1448315"/>
    <lineage>
        <taxon>Eukaryota</taxon>
        <taxon>Fungi</taxon>
        <taxon>Dikarya</taxon>
        <taxon>Ascomycota</taxon>
        <taxon>Pezizomycotina</taxon>
        <taxon>Eurotiomycetes</taxon>
        <taxon>Eurotiomycetidae</taxon>
        <taxon>Eurotiales</taxon>
        <taxon>Aspergillaceae</taxon>
        <taxon>Aspergillus</taxon>
        <taxon>Aspergillus subgen. Circumdati</taxon>
    </lineage>
</organism>
<sequence length="205" mass="23414">MIYSKEQAFPQFNCNGKDLISDPHEKPRYFQSLVEMPHLNETQLGVASLGLETDRMILILLNPETCGEDWETVAEALTRAAWKMKREEPLAPPEPYGAKVFWGNRKVGFFYEVPVDDHAEEDVPGGSGAFALTPFVLPNSHVYYDTRDPDDFIHERLFLGRLMADEADDHTVDAQESLWSQLLMLEEWLQEDCESFPGSVLVFET</sequence>
<reference evidence="1 2" key="1">
    <citation type="submission" date="2016-12" db="EMBL/GenBank/DDBJ databases">
        <title>The genomes of Aspergillus section Nigri reveals drivers in fungal speciation.</title>
        <authorList>
            <consortium name="DOE Joint Genome Institute"/>
            <person name="Vesth T.C."/>
            <person name="Nybo J."/>
            <person name="Theobald S."/>
            <person name="Brandl J."/>
            <person name="Frisvad J.C."/>
            <person name="Nielsen K.F."/>
            <person name="Lyhne E.K."/>
            <person name="Kogle M.E."/>
            <person name="Kuo A."/>
            <person name="Riley R."/>
            <person name="Clum A."/>
            <person name="Nolan M."/>
            <person name="Lipzen A."/>
            <person name="Salamov A."/>
            <person name="Henrissat B."/>
            <person name="Wiebenga A."/>
            <person name="De Vries R.P."/>
            <person name="Grigoriev I.V."/>
            <person name="Mortensen U.H."/>
            <person name="Andersen M.R."/>
            <person name="Baker S.E."/>
        </authorList>
    </citation>
    <scope>NUCLEOTIDE SEQUENCE [LARGE SCALE GENOMIC DNA]</scope>
    <source>
        <strain evidence="1 2">CBS 121591</strain>
    </source>
</reference>
<protein>
    <submittedName>
        <fullName evidence="1">Uncharacterized protein</fullName>
    </submittedName>
</protein>
<evidence type="ECO:0000313" key="1">
    <source>
        <dbReference type="EMBL" id="PYH82736.1"/>
    </source>
</evidence>
<dbReference type="RefSeq" id="XP_025492936.1">
    <property type="nucleotide sequence ID" value="XM_025639882.1"/>
</dbReference>
<dbReference type="EMBL" id="KZ821694">
    <property type="protein sequence ID" value="PYH82736.1"/>
    <property type="molecule type" value="Genomic_DNA"/>
</dbReference>
<name>A0A319CAB4_9EURO</name>
<dbReference type="Proteomes" id="UP000248340">
    <property type="component" value="Unassembled WGS sequence"/>
</dbReference>
<accession>A0A319CAB4</accession>
<proteinExistence type="predicted"/>
<keyword evidence="2" id="KW-1185">Reference proteome</keyword>